<evidence type="ECO:0000256" key="1">
    <source>
        <dbReference type="SAM" id="MobiDB-lite"/>
    </source>
</evidence>
<feature type="region of interest" description="Disordered" evidence="1">
    <location>
        <begin position="45"/>
        <end position="64"/>
    </location>
</feature>
<accession>A0A9Q0S1S7</accession>
<gene>
    <name evidence="2" type="ORF">Bhyg_12952</name>
</gene>
<dbReference type="AlphaFoldDB" id="A0A9Q0S1S7"/>
<proteinExistence type="predicted"/>
<protein>
    <submittedName>
        <fullName evidence="2">Uncharacterized protein</fullName>
    </submittedName>
</protein>
<feature type="compositionally biased region" description="Polar residues" evidence="1">
    <location>
        <begin position="1"/>
        <end position="14"/>
    </location>
</feature>
<comment type="caution">
    <text evidence="2">The sequence shown here is derived from an EMBL/GenBank/DDBJ whole genome shotgun (WGS) entry which is preliminary data.</text>
</comment>
<dbReference type="EMBL" id="WJQU01000003">
    <property type="protein sequence ID" value="KAJ6640203.1"/>
    <property type="molecule type" value="Genomic_DNA"/>
</dbReference>
<evidence type="ECO:0000313" key="3">
    <source>
        <dbReference type="Proteomes" id="UP001151699"/>
    </source>
</evidence>
<sequence>MKPSSYTSNGTSCLDSYATLGRKPRAYENRSKSLMDSSVIASANNSTTYKRDHRGTVEYGTLNRPSIRYRTSSISRSPTNL</sequence>
<organism evidence="2 3">
    <name type="scientific">Pseudolycoriella hygida</name>
    <dbReference type="NCBI Taxonomy" id="35572"/>
    <lineage>
        <taxon>Eukaryota</taxon>
        <taxon>Metazoa</taxon>
        <taxon>Ecdysozoa</taxon>
        <taxon>Arthropoda</taxon>
        <taxon>Hexapoda</taxon>
        <taxon>Insecta</taxon>
        <taxon>Pterygota</taxon>
        <taxon>Neoptera</taxon>
        <taxon>Endopterygota</taxon>
        <taxon>Diptera</taxon>
        <taxon>Nematocera</taxon>
        <taxon>Sciaroidea</taxon>
        <taxon>Sciaridae</taxon>
        <taxon>Pseudolycoriella</taxon>
    </lineage>
</organism>
<reference evidence="2" key="1">
    <citation type="submission" date="2022-07" db="EMBL/GenBank/DDBJ databases">
        <authorList>
            <person name="Trinca V."/>
            <person name="Uliana J.V.C."/>
            <person name="Torres T.T."/>
            <person name="Ward R.J."/>
            <person name="Monesi N."/>
        </authorList>
    </citation>
    <scope>NUCLEOTIDE SEQUENCE</scope>
    <source>
        <strain evidence="2">HSMRA1968</strain>
        <tissue evidence="2">Whole embryos</tissue>
    </source>
</reference>
<feature type="region of interest" description="Disordered" evidence="1">
    <location>
        <begin position="1"/>
        <end position="22"/>
    </location>
</feature>
<name>A0A9Q0S1S7_9DIPT</name>
<evidence type="ECO:0000313" key="2">
    <source>
        <dbReference type="EMBL" id="KAJ6640203.1"/>
    </source>
</evidence>
<dbReference type="Proteomes" id="UP001151699">
    <property type="component" value="Chromosome X"/>
</dbReference>
<keyword evidence="3" id="KW-1185">Reference proteome</keyword>